<evidence type="ECO:0000256" key="1">
    <source>
        <dbReference type="ARBA" id="ARBA00004613"/>
    </source>
</evidence>
<dbReference type="GO" id="GO:0004623">
    <property type="term" value="F:phospholipase A2 activity"/>
    <property type="evidence" value="ECO:0007669"/>
    <property type="project" value="InterPro"/>
</dbReference>
<dbReference type="RefSeq" id="WP_169187828.1">
    <property type="nucleotide sequence ID" value="NZ_JABBPK010000001.1"/>
</dbReference>
<dbReference type="GO" id="GO:0050482">
    <property type="term" value="P:arachidonate secretion"/>
    <property type="evidence" value="ECO:0007669"/>
    <property type="project" value="InterPro"/>
</dbReference>
<organism evidence="3 4">
    <name type="scientific">Niallia alba</name>
    <dbReference type="NCBI Taxonomy" id="2729105"/>
    <lineage>
        <taxon>Bacteria</taxon>
        <taxon>Bacillati</taxon>
        <taxon>Bacillota</taxon>
        <taxon>Bacilli</taxon>
        <taxon>Bacillales</taxon>
        <taxon>Bacillaceae</taxon>
        <taxon>Niallia</taxon>
    </lineage>
</organism>
<gene>
    <name evidence="3" type="ORF">HHU08_03790</name>
</gene>
<dbReference type="AlphaFoldDB" id="A0A7Y0K5F2"/>
<evidence type="ECO:0000313" key="4">
    <source>
        <dbReference type="Proteomes" id="UP000588491"/>
    </source>
</evidence>
<protein>
    <submittedName>
        <fullName evidence="3">Uncharacterized protein</fullName>
    </submittedName>
</protein>
<keyword evidence="4" id="KW-1185">Reference proteome</keyword>
<reference evidence="3 4" key="1">
    <citation type="submission" date="2020-04" db="EMBL/GenBank/DDBJ databases">
        <title>Bacillus sp. UniB3 isolated from commercial digestive syrup.</title>
        <authorList>
            <person name="Thorat V."/>
            <person name="Kirdat K."/>
            <person name="Tiwarekar B."/>
            <person name="Yadav A."/>
        </authorList>
    </citation>
    <scope>NUCLEOTIDE SEQUENCE [LARGE SCALE GENOMIC DNA]</scope>
    <source>
        <strain evidence="3 4">UniB3</strain>
    </source>
</reference>
<sequence length="238" mass="26825">MIYTTKENTFTVSDVNPLDVLLEQDYVKEVLGYVGEKVSINEHFKAHTRSYTRHYFEKDTVDEPIAAVQHITFAQLNARAILSVFEAKLEDGTKSTDVTIEYLDHTDSLTQKKYIISYVNRVKDLEESFIFNEELELPEMSTQGDFQAKVISCFDGGCCKLNGEQYKWCGMGCGSGTPINKLDTCCRNHDYCYGTFPSMKDRCECDRILISCSKVSGVAASSLVIAAFNLKLARCVFS</sequence>
<evidence type="ECO:0000256" key="2">
    <source>
        <dbReference type="ARBA" id="ARBA00022525"/>
    </source>
</evidence>
<dbReference type="GO" id="GO:0006644">
    <property type="term" value="P:phospholipid metabolic process"/>
    <property type="evidence" value="ECO:0007669"/>
    <property type="project" value="InterPro"/>
</dbReference>
<dbReference type="Proteomes" id="UP000588491">
    <property type="component" value="Unassembled WGS sequence"/>
</dbReference>
<dbReference type="InterPro" id="IPR033113">
    <property type="entry name" value="PLA2_histidine"/>
</dbReference>
<keyword evidence="2" id="KW-0964">Secreted</keyword>
<dbReference type="EMBL" id="JABBPK010000001">
    <property type="protein sequence ID" value="NMO76133.1"/>
    <property type="molecule type" value="Genomic_DNA"/>
</dbReference>
<dbReference type="SUPFAM" id="SSF48619">
    <property type="entry name" value="Phospholipase A2, PLA2"/>
    <property type="match status" value="1"/>
</dbReference>
<comment type="caution">
    <text evidence="3">The sequence shown here is derived from an EMBL/GenBank/DDBJ whole genome shotgun (WGS) entry which is preliminary data.</text>
</comment>
<dbReference type="Gene3D" id="1.20.90.10">
    <property type="entry name" value="Phospholipase A2 domain"/>
    <property type="match status" value="1"/>
</dbReference>
<name>A0A7Y0K5F2_9BACI</name>
<proteinExistence type="predicted"/>
<comment type="subcellular location">
    <subcellularLocation>
        <location evidence="1">Secreted</location>
    </subcellularLocation>
</comment>
<accession>A0A7Y0K5F2</accession>
<dbReference type="InterPro" id="IPR036444">
    <property type="entry name" value="PLipase_A2_dom_sf"/>
</dbReference>
<evidence type="ECO:0000313" key="3">
    <source>
        <dbReference type="EMBL" id="NMO76133.1"/>
    </source>
</evidence>
<dbReference type="GO" id="GO:0005576">
    <property type="term" value="C:extracellular region"/>
    <property type="evidence" value="ECO:0007669"/>
    <property type="project" value="UniProtKB-SubCell"/>
</dbReference>
<dbReference type="PROSITE" id="PS00118">
    <property type="entry name" value="PA2_HIS"/>
    <property type="match status" value="1"/>
</dbReference>